<feature type="region of interest" description="Disordered" evidence="1">
    <location>
        <begin position="1"/>
        <end position="22"/>
    </location>
</feature>
<dbReference type="InterPro" id="IPR026004">
    <property type="entry name" value="Septum_form"/>
</dbReference>
<sequence>MEEAPDERPAPSPYQPARRADTKVTRRFGGTWGWIALGAIGVALLVVFGAGRLSNATSAGPAVQSTVPRNANPGIDGVVAANAPASQFEVGDCLRGFSSPLKPATIVLCTASHDAQLIGLATLDDTPYPGDARTETKSEAACRAIKLEATVALNGDWSYQFSRPSSGTWAEGDRAVACFLSLEEGTVDASLLPAAGGGKAGGSAAAGGR</sequence>
<keyword evidence="2" id="KW-0812">Transmembrane</keyword>
<evidence type="ECO:0000313" key="4">
    <source>
        <dbReference type="EMBL" id="GAA3675271.1"/>
    </source>
</evidence>
<organism evidence="4 5">
    <name type="scientific">Arthrobacter ginkgonis</name>
    <dbReference type="NCBI Taxonomy" id="1630594"/>
    <lineage>
        <taxon>Bacteria</taxon>
        <taxon>Bacillati</taxon>
        <taxon>Actinomycetota</taxon>
        <taxon>Actinomycetes</taxon>
        <taxon>Micrococcales</taxon>
        <taxon>Micrococcaceae</taxon>
        <taxon>Arthrobacter</taxon>
    </lineage>
</organism>
<dbReference type="Proteomes" id="UP001500752">
    <property type="component" value="Unassembled WGS sequence"/>
</dbReference>
<evidence type="ECO:0000256" key="2">
    <source>
        <dbReference type="SAM" id="Phobius"/>
    </source>
</evidence>
<keyword evidence="2" id="KW-0472">Membrane</keyword>
<dbReference type="Pfam" id="PF13845">
    <property type="entry name" value="Septum_form"/>
    <property type="match status" value="1"/>
</dbReference>
<evidence type="ECO:0000313" key="5">
    <source>
        <dbReference type="Proteomes" id="UP001500752"/>
    </source>
</evidence>
<dbReference type="RefSeq" id="WP_345149234.1">
    <property type="nucleotide sequence ID" value="NZ_BAABEO010000008.1"/>
</dbReference>
<name>A0ABP7C062_9MICC</name>
<accession>A0ABP7C062</accession>
<comment type="caution">
    <text evidence="4">The sequence shown here is derived from an EMBL/GenBank/DDBJ whole genome shotgun (WGS) entry which is preliminary data.</text>
</comment>
<keyword evidence="2" id="KW-1133">Transmembrane helix</keyword>
<feature type="domain" description="Septum formation-related" evidence="3">
    <location>
        <begin position="68"/>
        <end position="178"/>
    </location>
</feature>
<reference evidence="5" key="1">
    <citation type="journal article" date="2019" name="Int. J. Syst. Evol. Microbiol.">
        <title>The Global Catalogue of Microorganisms (GCM) 10K type strain sequencing project: providing services to taxonomists for standard genome sequencing and annotation.</title>
        <authorList>
            <consortium name="The Broad Institute Genomics Platform"/>
            <consortium name="The Broad Institute Genome Sequencing Center for Infectious Disease"/>
            <person name="Wu L."/>
            <person name="Ma J."/>
        </authorList>
    </citation>
    <scope>NUCLEOTIDE SEQUENCE [LARGE SCALE GENOMIC DNA]</scope>
    <source>
        <strain evidence="5">JCM 30742</strain>
    </source>
</reference>
<protein>
    <recommendedName>
        <fullName evidence="3">Septum formation-related domain-containing protein</fullName>
    </recommendedName>
</protein>
<gene>
    <name evidence="4" type="ORF">GCM10023081_12120</name>
</gene>
<feature type="transmembrane region" description="Helical" evidence="2">
    <location>
        <begin position="32"/>
        <end position="51"/>
    </location>
</feature>
<keyword evidence="5" id="KW-1185">Reference proteome</keyword>
<dbReference type="EMBL" id="BAABEO010000008">
    <property type="protein sequence ID" value="GAA3675271.1"/>
    <property type="molecule type" value="Genomic_DNA"/>
</dbReference>
<proteinExistence type="predicted"/>
<evidence type="ECO:0000259" key="3">
    <source>
        <dbReference type="Pfam" id="PF13845"/>
    </source>
</evidence>
<evidence type="ECO:0000256" key="1">
    <source>
        <dbReference type="SAM" id="MobiDB-lite"/>
    </source>
</evidence>